<feature type="compositionally biased region" description="Low complexity" evidence="1">
    <location>
        <begin position="144"/>
        <end position="156"/>
    </location>
</feature>
<protein>
    <submittedName>
        <fullName evidence="2">Uncharacterized protein</fullName>
    </submittedName>
</protein>
<feature type="compositionally biased region" description="Low complexity" evidence="1">
    <location>
        <begin position="113"/>
        <end position="125"/>
    </location>
</feature>
<evidence type="ECO:0000313" key="2">
    <source>
        <dbReference type="EMBL" id="CAB9514951.1"/>
    </source>
</evidence>
<organism evidence="2 3">
    <name type="scientific">Seminavis robusta</name>
    <dbReference type="NCBI Taxonomy" id="568900"/>
    <lineage>
        <taxon>Eukaryota</taxon>
        <taxon>Sar</taxon>
        <taxon>Stramenopiles</taxon>
        <taxon>Ochrophyta</taxon>
        <taxon>Bacillariophyta</taxon>
        <taxon>Bacillariophyceae</taxon>
        <taxon>Bacillariophycidae</taxon>
        <taxon>Naviculales</taxon>
        <taxon>Naviculaceae</taxon>
        <taxon>Seminavis</taxon>
    </lineage>
</organism>
<name>A0A9N8E960_9STRA</name>
<sequence length="313" mass="33753">MNVSSCSDETSSLNSYVLFHGGEHHDVSNLAIPKTSWITQQRPLYPMVPKDCIRESVKSCEATLQALALESNQKIAAAPKRSSAPDAALGASSVGVGVPLTVELERQESTFSCLSAQHRSSSLSSGVEADQEDEGEAVDESGRHSQYSHASHSHASGESEEQPEHSQDEEEEEGSHSSHQQQQQDTPSSGSSTTTPSDPWLEIVPGFSVPYVGTAAKTRKAIRMQHAQAITRTTCLGCQTELICMVNVEFVLCVVCHTASPLPKLKQGDDEDNCTRGKQQDQDEESDDDTPRGAGIGLLVEELERTMEGARSS</sequence>
<dbReference type="EMBL" id="CAICTM010000684">
    <property type="protein sequence ID" value="CAB9514951.1"/>
    <property type="molecule type" value="Genomic_DNA"/>
</dbReference>
<feature type="region of interest" description="Disordered" evidence="1">
    <location>
        <begin position="113"/>
        <end position="203"/>
    </location>
</feature>
<comment type="caution">
    <text evidence="2">The sequence shown here is derived from an EMBL/GenBank/DDBJ whole genome shotgun (WGS) entry which is preliminary data.</text>
</comment>
<gene>
    <name evidence="2" type="ORF">SEMRO_685_G186980.1</name>
</gene>
<evidence type="ECO:0000313" key="3">
    <source>
        <dbReference type="Proteomes" id="UP001153069"/>
    </source>
</evidence>
<feature type="compositionally biased region" description="Low complexity" evidence="1">
    <location>
        <begin position="177"/>
        <end position="199"/>
    </location>
</feature>
<dbReference type="Proteomes" id="UP001153069">
    <property type="component" value="Unassembled WGS sequence"/>
</dbReference>
<keyword evidence="3" id="KW-1185">Reference proteome</keyword>
<reference evidence="2" key="1">
    <citation type="submission" date="2020-06" db="EMBL/GenBank/DDBJ databases">
        <authorList>
            <consortium name="Plant Systems Biology data submission"/>
        </authorList>
    </citation>
    <scope>NUCLEOTIDE SEQUENCE</scope>
    <source>
        <strain evidence="2">D6</strain>
    </source>
</reference>
<accession>A0A9N8E960</accession>
<proteinExistence type="predicted"/>
<feature type="compositionally biased region" description="Acidic residues" evidence="1">
    <location>
        <begin position="129"/>
        <end position="139"/>
    </location>
</feature>
<evidence type="ECO:0000256" key="1">
    <source>
        <dbReference type="SAM" id="MobiDB-lite"/>
    </source>
</evidence>
<feature type="region of interest" description="Disordered" evidence="1">
    <location>
        <begin position="264"/>
        <end position="298"/>
    </location>
</feature>
<dbReference type="AlphaFoldDB" id="A0A9N8E960"/>